<proteinExistence type="predicted"/>
<dbReference type="Proteomes" id="UP000630097">
    <property type="component" value="Unassembled WGS sequence"/>
</dbReference>
<protein>
    <recommendedName>
        <fullName evidence="3">FXSXX-COOH protein</fullName>
    </recommendedName>
</protein>
<name>A0A8J3VB47_9ACTN</name>
<dbReference type="EMBL" id="BONV01000037">
    <property type="protein sequence ID" value="GIG83324.1"/>
    <property type="molecule type" value="Genomic_DNA"/>
</dbReference>
<reference evidence="1 2" key="1">
    <citation type="submission" date="2021-01" db="EMBL/GenBank/DDBJ databases">
        <title>Whole genome shotgun sequence of Planotetraspora kaengkrachanensis NBRC 104272.</title>
        <authorList>
            <person name="Komaki H."/>
            <person name="Tamura T."/>
        </authorList>
    </citation>
    <scope>NUCLEOTIDE SEQUENCE [LARGE SCALE GENOMIC DNA]</scope>
    <source>
        <strain evidence="1 2">NBRC 104272</strain>
    </source>
</reference>
<gene>
    <name evidence="1" type="ORF">Pka01_64510</name>
</gene>
<dbReference type="AlphaFoldDB" id="A0A8J3VB47"/>
<comment type="caution">
    <text evidence="1">The sequence shown here is derived from an EMBL/GenBank/DDBJ whole genome shotgun (WGS) entry which is preliminary data.</text>
</comment>
<sequence length="48" mass="5214">MNDQLGIIDVIGLTFDDLKSVQNDRLKKVLSRIAEAPEVPSAGFQSAI</sequence>
<evidence type="ECO:0000313" key="2">
    <source>
        <dbReference type="Proteomes" id="UP000630097"/>
    </source>
</evidence>
<accession>A0A8J3VB47</accession>
<evidence type="ECO:0000313" key="1">
    <source>
        <dbReference type="EMBL" id="GIG83324.1"/>
    </source>
</evidence>
<organism evidence="1 2">
    <name type="scientific">Planotetraspora kaengkrachanensis</name>
    <dbReference type="NCBI Taxonomy" id="575193"/>
    <lineage>
        <taxon>Bacteria</taxon>
        <taxon>Bacillati</taxon>
        <taxon>Actinomycetota</taxon>
        <taxon>Actinomycetes</taxon>
        <taxon>Streptosporangiales</taxon>
        <taxon>Streptosporangiaceae</taxon>
        <taxon>Planotetraspora</taxon>
    </lineage>
</organism>
<evidence type="ECO:0008006" key="3">
    <source>
        <dbReference type="Google" id="ProtNLM"/>
    </source>
</evidence>
<keyword evidence="2" id="KW-1185">Reference proteome</keyword>
<dbReference type="RefSeq" id="WP_203886638.1">
    <property type="nucleotide sequence ID" value="NZ_BAABHH010000026.1"/>
</dbReference>